<accession>A0A0C3K4D8</accession>
<dbReference type="InterPro" id="IPR011012">
    <property type="entry name" value="Longin-like_dom_sf"/>
</dbReference>
<evidence type="ECO:0000256" key="1">
    <source>
        <dbReference type="ARBA" id="ARBA00004308"/>
    </source>
</evidence>
<sequence length="473" mass="51883">MDGLIILDGSGRPIIQSNFRNHPPSYPLSIVDAFNDALSKTLPENRATRSVDSGDLDPVLYISSTASGPAICCHVEKGGLRFLCPASQDIDPLFIFAFLERFLSVLQEYLQDISLAVLKEHFDVVYQVLEEMLDDGKPLTTESNTLRDIVLPPSFFNKVLSVAGVSGLSNATPAPFSSPIPWRKAGVRHNKNEIYFDITEDLDAIMARNGTLLSSTIWGRIDCNSRLSGIPDLNLSFINSKAFSDPSFHACVRLQKFAQTSSLSFVPPDGNFVLMEYQVSPSAVTRGSTAMSSGGLQNQLLNFVPLILKSKIEVGEKGGSFTFTVTPRSGSEQLKHRLGVENVVLSLGLDSGAIGAFCTASFNSGGQGFGGSRDKEREERAAGVWAWEPNKKTLRWTIPSLGSPSASSTWTLKGTWTSTEQVPRPCRSIMMHFQTPHMLFSGIKVDQLRMTSEMYKPFKGVKIASKAAVEWRW</sequence>
<name>A0A0C3K4D8_9AGAM</name>
<keyword evidence="2 5" id="KW-0813">Transport</keyword>
<protein>
    <recommendedName>
        <fullName evidence="6">MHD domain-containing protein</fullName>
    </recommendedName>
</protein>
<dbReference type="GO" id="GO:0006886">
    <property type="term" value="P:intracellular protein transport"/>
    <property type="evidence" value="ECO:0007669"/>
    <property type="project" value="UniProtKB-UniRule"/>
</dbReference>
<dbReference type="STRING" id="1051891.A0A0C3K4D8"/>
<proteinExistence type="inferred from homology"/>
<dbReference type="SUPFAM" id="SSF49447">
    <property type="entry name" value="Second domain of Mu2 adaptin subunit (ap50) of ap2 adaptor"/>
    <property type="match status" value="1"/>
</dbReference>
<feature type="domain" description="MHD" evidence="6">
    <location>
        <begin position="191"/>
        <end position="473"/>
    </location>
</feature>
<reference evidence="8" key="2">
    <citation type="submission" date="2015-01" db="EMBL/GenBank/DDBJ databases">
        <title>Evolutionary Origins and Diversification of the Mycorrhizal Mutualists.</title>
        <authorList>
            <consortium name="DOE Joint Genome Institute"/>
            <consortium name="Mycorrhizal Genomics Consortium"/>
            <person name="Kohler A."/>
            <person name="Kuo A."/>
            <person name="Nagy L.G."/>
            <person name="Floudas D."/>
            <person name="Copeland A."/>
            <person name="Barry K.W."/>
            <person name="Cichocki N."/>
            <person name="Veneault-Fourrey C."/>
            <person name="LaButti K."/>
            <person name="Lindquist E.A."/>
            <person name="Lipzen A."/>
            <person name="Lundell T."/>
            <person name="Morin E."/>
            <person name="Murat C."/>
            <person name="Riley R."/>
            <person name="Ohm R."/>
            <person name="Sun H."/>
            <person name="Tunlid A."/>
            <person name="Henrissat B."/>
            <person name="Grigoriev I.V."/>
            <person name="Hibbett D.S."/>
            <person name="Martin F."/>
        </authorList>
    </citation>
    <scope>NUCLEOTIDE SEQUENCE [LARGE SCALE GENOMIC DNA]</scope>
    <source>
        <strain evidence="8">MUT 4182</strain>
    </source>
</reference>
<evidence type="ECO:0000313" key="8">
    <source>
        <dbReference type="Proteomes" id="UP000054248"/>
    </source>
</evidence>
<dbReference type="InterPro" id="IPR036168">
    <property type="entry name" value="AP2_Mu_C_sf"/>
</dbReference>
<dbReference type="InterPro" id="IPR001392">
    <property type="entry name" value="Clathrin_mu"/>
</dbReference>
<gene>
    <name evidence="7" type="ORF">M407DRAFT_34048</name>
</gene>
<comment type="subcellular location">
    <subcellularLocation>
        <location evidence="1">Endomembrane system</location>
    </subcellularLocation>
</comment>
<keyword evidence="4" id="KW-0472">Membrane</keyword>
<evidence type="ECO:0000259" key="6">
    <source>
        <dbReference type="PROSITE" id="PS51072"/>
    </source>
</evidence>
<dbReference type="OrthoDB" id="870at2759"/>
<comment type="similarity">
    <text evidence="5">Belongs to the adaptor complexes medium subunit family.</text>
</comment>
<dbReference type="GO" id="GO:0030131">
    <property type="term" value="C:clathrin adaptor complex"/>
    <property type="evidence" value="ECO:0007669"/>
    <property type="project" value="UniProtKB-UniRule"/>
</dbReference>
<dbReference type="Gene3D" id="3.30.450.60">
    <property type="match status" value="1"/>
</dbReference>
<reference evidence="7 8" key="1">
    <citation type="submission" date="2014-04" db="EMBL/GenBank/DDBJ databases">
        <authorList>
            <consortium name="DOE Joint Genome Institute"/>
            <person name="Kuo A."/>
            <person name="Girlanda M."/>
            <person name="Perotto S."/>
            <person name="Kohler A."/>
            <person name="Nagy L.G."/>
            <person name="Floudas D."/>
            <person name="Copeland A."/>
            <person name="Barry K.W."/>
            <person name="Cichocki N."/>
            <person name="Veneault-Fourrey C."/>
            <person name="LaButti K."/>
            <person name="Lindquist E.A."/>
            <person name="Lipzen A."/>
            <person name="Lundell T."/>
            <person name="Morin E."/>
            <person name="Murat C."/>
            <person name="Sun H."/>
            <person name="Tunlid A."/>
            <person name="Henrissat B."/>
            <person name="Grigoriev I.V."/>
            <person name="Hibbett D.S."/>
            <person name="Martin F."/>
            <person name="Nordberg H.P."/>
            <person name="Cantor M.N."/>
            <person name="Hua S.X."/>
        </authorList>
    </citation>
    <scope>NUCLEOTIDE SEQUENCE [LARGE SCALE GENOMIC DNA]</scope>
    <source>
        <strain evidence="7 8">MUT 4182</strain>
    </source>
</reference>
<dbReference type="Pfam" id="PF00928">
    <property type="entry name" value="Adap_comp_sub"/>
    <property type="match status" value="1"/>
</dbReference>
<dbReference type="Proteomes" id="UP000054248">
    <property type="component" value="Unassembled WGS sequence"/>
</dbReference>
<dbReference type="InterPro" id="IPR018240">
    <property type="entry name" value="Clathrin_mu_CS"/>
</dbReference>
<dbReference type="GO" id="GO:0012505">
    <property type="term" value="C:endomembrane system"/>
    <property type="evidence" value="ECO:0007669"/>
    <property type="project" value="UniProtKB-SubCell"/>
</dbReference>
<evidence type="ECO:0000313" key="7">
    <source>
        <dbReference type="EMBL" id="KIO16303.1"/>
    </source>
</evidence>
<dbReference type="CDD" id="cd09252">
    <property type="entry name" value="AP-3_Mu3_Cterm"/>
    <property type="match status" value="1"/>
</dbReference>
<dbReference type="InterPro" id="IPR028565">
    <property type="entry name" value="MHD"/>
</dbReference>
<evidence type="ECO:0000256" key="4">
    <source>
        <dbReference type="ARBA" id="ARBA00023136"/>
    </source>
</evidence>
<dbReference type="Gene3D" id="2.60.40.1170">
    <property type="entry name" value="Mu homology domain, subdomain B"/>
    <property type="match status" value="2"/>
</dbReference>
<dbReference type="PANTHER" id="PTHR10529">
    <property type="entry name" value="AP COMPLEX SUBUNIT MU"/>
    <property type="match status" value="1"/>
</dbReference>
<evidence type="ECO:0000256" key="5">
    <source>
        <dbReference type="PIRNR" id="PIRNR005992"/>
    </source>
</evidence>
<dbReference type="SUPFAM" id="SSF64356">
    <property type="entry name" value="SNARE-like"/>
    <property type="match status" value="1"/>
</dbReference>
<evidence type="ECO:0000256" key="3">
    <source>
        <dbReference type="ARBA" id="ARBA00022927"/>
    </source>
</evidence>
<keyword evidence="8" id="KW-1185">Reference proteome</keyword>
<dbReference type="GO" id="GO:0016192">
    <property type="term" value="P:vesicle-mediated transport"/>
    <property type="evidence" value="ECO:0007669"/>
    <property type="project" value="InterPro"/>
</dbReference>
<dbReference type="PROSITE" id="PS00990">
    <property type="entry name" value="CLAT_ADAPTOR_M_1"/>
    <property type="match status" value="1"/>
</dbReference>
<evidence type="ECO:0000256" key="2">
    <source>
        <dbReference type="ARBA" id="ARBA00022448"/>
    </source>
</evidence>
<dbReference type="EMBL" id="KN823603">
    <property type="protein sequence ID" value="KIO16303.1"/>
    <property type="molecule type" value="Genomic_DNA"/>
</dbReference>
<dbReference type="InterPro" id="IPR050431">
    <property type="entry name" value="Adaptor_comp_med_subunit"/>
</dbReference>
<dbReference type="AlphaFoldDB" id="A0A0C3K4D8"/>
<organism evidence="7 8">
    <name type="scientific">Tulasnella calospora MUT 4182</name>
    <dbReference type="NCBI Taxonomy" id="1051891"/>
    <lineage>
        <taxon>Eukaryota</taxon>
        <taxon>Fungi</taxon>
        <taxon>Dikarya</taxon>
        <taxon>Basidiomycota</taxon>
        <taxon>Agaricomycotina</taxon>
        <taxon>Agaricomycetes</taxon>
        <taxon>Cantharellales</taxon>
        <taxon>Tulasnellaceae</taxon>
        <taxon>Tulasnella</taxon>
    </lineage>
</organism>
<dbReference type="PROSITE" id="PS51072">
    <property type="entry name" value="MHD"/>
    <property type="match status" value="1"/>
</dbReference>
<dbReference type="CDD" id="cd14837">
    <property type="entry name" value="AP3_Mu_N"/>
    <property type="match status" value="1"/>
</dbReference>
<keyword evidence="3 5" id="KW-0653">Protein transport</keyword>
<dbReference type="PRINTS" id="PR00314">
    <property type="entry name" value="CLATHRINADPT"/>
</dbReference>
<dbReference type="PIRSF" id="PIRSF005992">
    <property type="entry name" value="Clathrin_mu"/>
    <property type="match status" value="1"/>
</dbReference>
<dbReference type="HOGENOM" id="CLU_026996_6_1_1"/>